<name>A0A4V0NDP9_SORCE</name>
<protein>
    <recommendedName>
        <fullName evidence="6">Anti-anti-sigma factor</fullName>
    </recommendedName>
</protein>
<dbReference type="AlphaFoldDB" id="A0A4V0NDP9"/>
<feature type="domain" description="STAS" evidence="3">
    <location>
        <begin position="419"/>
        <end position="534"/>
    </location>
</feature>
<accession>A0A4V0NDP9</accession>
<dbReference type="InterPro" id="IPR002645">
    <property type="entry name" value="STAS_dom"/>
</dbReference>
<organism evidence="4 5">
    <name type="scientific">Sorangium cellulosum</name>
    <name type="common">Polyangium cellulosum</name>
    <dbReference type="NCBI Taxonomy" id="56"/>
    <lineage>
        <taxon>Bacteria</taxon>
        <taxon>Pseudomonadati</taxon>
        <taxon>Myxococcota</taxon>
        <taxon>Polyangia</taxon>
        <taxon>Polyangiales</taxon>
        <taxon>Polyangiaceae</taxon>
        <taxon>Sorangium</taxon>
    </lineage>
</organism>
<dbReference type="InterPro" id="IPR036513">
    <property type="entry name" value="STAS_dom_sf"/>
</dbReference>
<proteinExistence type="predicted"/>
<evidence type="ECO:0000259" key="3">
    <source>
        <dbReference type="PROSITE" id="PS50801"/>
    </source>
</evidence>
<evidence type="ECO:0000313" key="5">
    <source>
        <dbReference type="Proteomes" id="UP000295781"/>
    </source>
</evidence>
<dbReference type="Pfam" id="PF08448">
    <property type="entry name" value="PAS_4"/>
    <property type="match status" value="1"/>
</dbReference>
<dbReference type="SMART" id="SM00091">
    <property type="entry name" value="PAS"/>
    <property type="match status" value="3"/>
</dbReference>
<evidence type="ECO:0008006" key="6">
    <source>
        <dbReference type="Google" id="ProtNLM"/>
    </source>
</evidence>
<dbReference type="Gene3D" id="3.30.450.20">
    <property type="entry name" value="PAS domain"/>
    <property type="match status" value="3"/>
</dbReference>
<dbReference type="NCBIfam" id="TIGR00229">
    <property type="entry name" value="sensory_box"/>
    <property type="match status" value="2"/>
</dbReference>
<dbReference type="InterPro" id="IPR013656">
    <property type="entry name" value="PAS_4"/>
</dbReference>
<sequence>MITPHDTGSDAPSRQIVELERRAAALEWKASMIERAINALPDLIVVKDPHLRVLHANQAFCAFHGKRLDEIVGAPESSFRSAGEAEAAAAQDRQVLSTGIYVDVPYAVQTRHDGVALTFHVQRCPLRDAEGNVEGVVVSARGVREEGGAASAVAVRAERHNRAMLSVIPDMYFRLSRDGTYVEFSAGRGMDTALPPSLFLGKRVQDVTPDIAPWVMECVEEALRTGEVLSREYQMFVQGRFVDYEARVMASGPDDVLFIVRDISRQKQTEMQLRDADARFRAFAGQSLFGVFVAREGRLFYANQKLADIVGCAGAEIEAEGLMPWIAEADRAALKRFFDDLDRPGDGGSGGLQRTFTGRRRDGTTVYLDTCCAAVSMDGKPAAIGVVLDVTESRLAAEAQRRLHDEVLRMQEALVAELSTPLIPISDTVVVMPLIGSIDERRAQQLMTKLLDGVSSHRAQVIILDVTGVSSITTQTAGALMRCAQAARLLGANVLLTGMRPDVAQTLVTMGVDMTGLVTLGTLKAGIAHALGRRAAAAPAARRP</sequence>
<dbReference type="OrthoDB" id="5511844at2"/>
<dbReference type="EMBL" id="CP012670">
    <property type="protein sequence ID" value="AUX23432.1"/>
    <property type="molecule type" value="Genomic_DNA"/>
</dbReference>
<dbReference type="Pfam" id="PF01740">
    <property type="entry name" value="STAS"/>
    <property type="match status" value="1"/>
</dbReference>
<keyword evidence="1" id="KW-0597">Phosphoprotein</keyword>
<dbReference type="RefSeq" id="WP_129348593.1">
    <property type="nucleotide sequence ID" value="NZ_CP012670.1"/>
</dbReference>
<dbReference type="PANTHER" id="PTHR33745">
    <property type="entry name" value="RSBT ANTAGONIST PROTEIN RSBS-RELATED"/>
    <property type="match status" value="1"/>
</dbReference>
<dbReference type="PANTHER" id="PTHR33745:SF3">
    <property type="entry name" value="RSBT CO-ANTAGONIST PROTEIN RSBRC"/>
    <property type="match status" value="1"/>
</dbReference>
<gene>
    <name evidence="4" type="ORF">SOCEGT47_039570</name>
</gene>
<evidence type="ECO:0000256" key="1">
    <source>
        <dbReference type="ARBA" id="ARBA00022553"/>
    </source>
</evidence>
<dbReference type="CDD" id="cd00130">
    <property type="entry name" value="PAS"/>
    <property type="match status" value="1"/>
</dbReference>
<evidence type="ECO:0000259" key="2">
    <source>
        <dbReference type="PROSITE" id="PS50112"/>
    </source>
</evidence>
<dbReference type="SUPFAM" id="SSF55785">
    <property type="entry name" value="PYP-like sensor domain (PAS domain)"/>
    <property type="match status" value="3"/>
</dbReference>
<feature type="domain" description="PAS" evidence="2">
    <location>
        <begin position="29"/>
        <end position="73"/>
    </location>
</feature>
<dbReference type="Gene3D" id="3.30.750.24">
    <property type="entry name" value="STAS domain"/>
    <property type="match status" value="1"/>
</dbReference>
<dbReference type="PROSITE" id="PS50112">
    <property type="entry name" value="PAS"/>
    <property type="match status" value="1"/>
</dbReference>
<evidence type="ECO:0000313" key="4">
    <source>
        <dbReference type="EMBL" id="AUX23432.1"/>
    </source>
</evidence>
<dbReference type="InterPro" id="IPR051932">
    <property type="entry name" value="Bact_StressResp_Reg"/>
</dbReference>
<dbReference type="Proteomes" id="UP000295781">
    <property type="component" value="Chromosome"/>
</dbReference>
<reference evidence="4 5" key="1">
    <citation type="submission" date="2015-09" db="EMBL/GenBank/DDBJ databases">
        <title>Sorangium comparison.</title>
        <authorList>
            <person name="Zaburannyi N."/>
            <person name="Bunk B."/>
            <person name="Overmann J."/>
            <person name="Mueller R."/>
        </authorList>
    </citation>
    <scope>NUCLEOTIDE SEQUENCE [LARGE SCALE GENOMIC DNA]</scope>
    <source>
        <strain evidence="4 5">So ceGT47</strain>
    </source>
</reference>
<dbReference type="SUPFAM" id="SSF52091">
    <property type="entry name" value="SpoIIaa-like"/>
    <property type="match status" value="1"/>
</dbReference>
<dbReference type="InterPro" id="IPR035965">
    <property type="entry name" value="PAS-like_dom_sf"/>
</dbReference>
<dbReference type="PROSITE" id="PS50801">
    <property type="entry name" value="STAS"/>
    <property type="match status" value="1"/>
</dbReference>
<dbReference type="InterPro" id="IPR000014">
    <property type="entry name" value="PAS"/>
</dbReference>
<dbReference type="Pfam" id="PF13188">
    <property type="entry name" value="PAS_8"/>
    <property type="match status" value="1"/>
</dbReference>
<dbReference type="CDD" id="cd07041">
    <property type="entry name" value="STAS_RsbR_RsbS_like"/>
    <property type="match status" value="1"/>
</dbReference>